<sequence>MATESSSPSTAPLQRVDTQPENPYSKLITDQSIAVIPSFTLESGVTLYNVPVAYTTRGQLSPTGDNALVICHALSGSADVADWWGPLLGGPGQAFDVSRFYVICLNSLGSPYGSGSAVTYKDGNPESGLYGPEFPLTTVRDDVKIHKLVLDDLGVKQIAAVVGGSMGGMLTLEYAYFGKDYVRAIVPIATSARHSAWCISWGEAQRQSIYSDPKYEDGYYLFDDAPTTGLGAARMSALLTYRSRNSFESRFGRNVPDPSKRQNINGEAKLPTPPNEHWAVHNDGHKPGRSSRTPSGSAGQNSPIPQPSEIEFMDPQFSGTKTFSATTNPSNRRRPPTYFSAQSYLRYQGEKFVKRFDANCYIAMTRKLDTHDVSRHRADASLEDPVKEALSLIKQPALVLGIESDGLFTFEEQQEIAAGISDSRLERIESPEGHDAFLLQFEQVNRYILEFFREVLPDIMEKPSADGAAFVDGVNKLTKSSTFGEAEVDDITAW</sequence>
<dbReference type="GO" id="GO:0004414">
    <property type="term" value="F:homoserine O-acetyltransferase activity"/>
    <property type="evidence" value="ECO:0007669"/>
    <property type="project" value="TreeGrafter"/>
</dbReference>
<dbReference type="OrthoDB" id="191364at2759"/>
<evidence type="ECO:0000256" key="1">
    <source>
        <dbReference type="ARBA" id="ARBA00006886"/>
    </source>
</evidence>
<dbReference type="SUPFAM" id="SSF53474">
    <property type="entry name" value="alpha/beta-Hydrolases"/>
    <property type="match status" value="1"/>
</dbReference>
<dbReference type="GeneID" id="63748344"/>
<dbReference type="NCBIfam" id="TIGR01392">
    <property type="entry name" value="homoserO_Ac_trn"/>
    <property type="match status" value="1"/>
</dbReference>
<dbReference type="PANTHER" id="PTHR32268:SF11">
    <property type="entry name" value="HOMOSERINE O-ACETYLTRANSFERASE"/>
    <property type="match status" value="1"/>
</dbReference>
<feature type="compositionally biased region" description="Polar residues" evidence="4">
    <location>
        <begin position="290"/>
        <end position="303"/>
    </location>
</feature>
<dbReference type="AlphaFoldDB" id="A0A1L9S2S9"/>
<dbReference type="Proteomes" id="UP000184383">
    <property type="component" value="Unassembled WGS sequence"/>
</dbReference>
<organism evidence="6 7">
    <name type="scientific">Aspergillus wentii DTO 134E9</name>
    <dbReference type="NCBI Taxonomy" id="1073089"/>
    <lineage>
        <taxon>Eukaryota</taxon>
        <taxon>Fungi</taxon>
        <taxon>Dikarya</taxon>
        <taxon>Ascomycota</taxon>
        <taxon>Pezizomycotina</taxon>
        <taxon>Eurotiomycetes</taxon>
        <taxon>Eurotiomycetidae</taxon>
        <taxon>Eurotiales</taxon>
        <taxon>Aspergillaceae</taxon>
        <taxon>Aspergillus</taxon>
        <taxon>Aspergillus subgen. Cremei</taxon>
    </lineage>
</organism>
<feature type="region of interest" description="Disordered" evidence="4">
    <location>
        <begin position="1"/>
        <end position="21"/>
    </location>
</feature>
<dbReference type="Pfam" id="PF00561">
    <property type="entry name" value="Abhydrolase_1"/>
    <property type="match status" value="1"/>
</dbReference>
<feature type="active site" description="Nucleophile" evidence="3">
    <location>
        <position position="165"/>
    </location>
</feature>
<dbReference type="RefSeq" id="XP_040695125.1">
    <property type="nucleotide sequence ID" value="XM_040832496.1"/>
</dbReference>
<accession>A0A1L9S2S9</accession>
<feature type="active site" evidence="3">
    <location>
        <position position="405"/>
    </location>
</feature>
<feature type="region of interest" description="Disordered" evidence="4">
    <location>
        <begin position="249"/>
        <end position="314"/>
    </location>
</feature>
<reference evidence="7" key="1">
    <citation type="journal article" date="2017" name="Genome Biol.">
        <title>Comparative genomics reveals high biological diversity and specific adaptations in the industrially and medically important fungal genus Aspergillus.</title>
        <authorList>
            <person name="de Vries R.P."/>
            <person name="Riley R."/>
            <person name="Wiebenga A."/>
            <person name="Aguilar-Osorio G."/>
            <person name="Amillis S."/>
            <person name="Uchima C.A."/>
            <person name="Anderluh G."/>
            <person name="Asadollahi M."/>
            <person name="Askin M."/>
            <person name="Barry K."/>
            <person name="Battaglia E."/>
            <person name="Bayram O."/>
            <person name="Benocci T."/>
            <person name="Braus-Stromeyer S.A."/>
            <person name="Caldana C."/>
            <person name="Canovas D."/>
            <person name="Cerqueira G.C."/>
            <person name="Chen F."/>
            <person name="Chen W."/>
            <person name="Choi C."/>
            <person name="Clum A."/>
            <person name="Dos Santos R.A."/>
            <person name="Damasio A.R."/>
            <person name="Diallinas G."/>
            <person name="Emri T."/>
            <person name="Fekete E."/>
            <person name="Flipphi M."/>
            <person name="Freyberg S."/>
            <person name="Gallo A."/>
            <person name="Gournas C."/>
            <person name="Habgood R."/>
            <person name="Hainaut M."/>
            <person name="Harispe M.L."/>
            <person name="Henrissat B."/>
            <person name="Hilden K.S."/>
            <person name="Hope R."/>
            <person name="Hossain A."/>
            <person name="Karabika E."/>
            <person name="Karaffa L."/>
            <person name="Karanyi Z."/>
            <person name="Krasevec N."/>
            <person name="Kuo A."/>
            <person name="Kusch H."/>
            <person name="LaButti K."/>
            <person name="Lagendijk E.L."/>
            <person name="Lapidus A."/>
            <person name="Levasseur A."/>
            <person name="Lindquist E."/>
            <person name="Lipzen A."/>
            <person name="Logrieco A.F."/>
            <person name="MacCabe A."/>
            <person name="Maekelae M.R."/>
            <person name="Malavazi I."/>
            <person name="Melin P."/>
            <person name="Meyer V."/>
            <person name="Mielnichuk N."/>
            <person name="Miskei M."/>
            <person name="Molnar A.P."/>
            <person name="Mule G."/>
            <person name="Ngan C.Y."/>
            <person name="Orejas M."/>
            <person name="Orosz E."/>
            <person name="Ouedraogo J.P."/>
            <person name="Overkamp K.M."/>
            <person name="Park H.-S."/>
            <person name="Perrone G."/>
            <person name="Piumi F."/>
            <person name="Punt P.J."/>
            <person name="Ram A.F."/>
            <person name="Ramon A."/>
            <person name="Rauscher S."/>
            <person name="Record E."/>
            <person name="Riano-Pachon D.M."/>
            <person name="Robert V."/>
            <person name="Roehrig J."/>
            <person name="Ruller R."/>
            <person name="Salamov A."/>
            <person name="Salih N.S."/>
            <person name="Samson R.A."/>
            <person name="Sandor E."/>
            <person name="Sanguinetti M."/>
            <person name="Schuetze T."/>
            <person name="Sepcic K."/>
            <person name="Shelest E."/>
            <person name="Sherlock G."/>
            <person name="Sophianopoulou V."/>
            <person name="Squina F.M."/>
            <person name="Sun H."/>
            <person name="Susca A."/>
            <person name="Todd R.B."/>
            <person name="Tsang A."/>
            <person name="Unkles S.E."/>
            <person name="van de Wiele N."/>
            <person name="van Rossen-Uffink D."/>
            <person name="Oliveira J.V."/>
            <person name="Vesth T.C."/>
            <person name="Visser J."/>
            <person name="Yu J.-H."/>
            <person name="Zhou M."/>
            <person name="Andersen M.R."/>
            <person name="Archer D.B."/>
            <person name="Baker S.E."/>
            <person name="Benoit I."/>
            <person name="Brakhage A.A."/>
            <person name="Braus G.H."/>
            <person name="Fischer R."/>
            <person name="Frisvad J.C."/>
            <person name="Goldman G.H."/>
            <person name="Houbraken J."/>
            <person name="Oakley B."/>
            <person name="Pocsi I."/>
            <person name="Scazzocchio C."/>
            <person name="Seiboth B."/>
            <person name="vanKuyk P.A."/>
            <person name="Wortman J."/>
            <person name="Dyer P.S."/>
            <person name="Grigoriev I.V."/>
        </authorList>
    </citation>
    <scope>NUCLEOTIDE SEQUENCE [LARGE SCALE GENOMIC DNA]</scope>
    <source>
        <strain evidence="7">DTO 134E9</strain>
    </source>
</reference>
<dbReference type="InterPro" id="IPR029058">
    <property type="entry name" value="AB_hydrolase_fold"/>
</dbReference>
<keyword evidence="7" id="KW-1185">Reference proteome</keyword>
<dbReference type="InterPro" id="IPR008220">
    <property type="entry name" value="HAT_MetX-like"/>
</dbReference>
<protein>
    <recommendedName>
        <fullName evidence="5">AB hydrolase-1 domain-containing protein</fullName>
    </recommendedName>
</protein>
<comment type="similarity">
    <text evidence="1">Belongs to the AB hydrolase superfamily. MetX family.</text>
</comment>
<evidence type="ECO:0000256" key="4">
    <source>
        <dbReference type="SAM" id="MobiDB-lite"/>
    </source>
</evidence>
<dbReference type="HAMAP" id="MF_00296">
    <property type="entry name" value="MetX_acyltransf"/>
    <property type="match status" value="1"/>
</dbReference>
<gene>
    <name evidence="6" type="ORF">ASPWEDRAFT_23538</name>
</gene>
<proteinExistence type="inferred from homology"/>
<evidence type="ECO:0000259" key="5">
    <source>
        <dbReference type="Pfam" id="PF00561"/>
    </source>
</evidence>
<name>A0A1L9S2S9_ASPWE</name>
<dbReference type="GO" id="GO:0009086">
    <property type="term" value="P:methionine biosynthetic process"/>
    <property type="evidence" value="ECO:0007669"/>
    <property type="project" value="TreeGrafter"/>
</dbReference>
<dbReference type="InterPro" id="IPR000073">
    <property type="entry name" value="AB_hydrolase_1"/>
</dbReference>
<feature type="active site" evidence="3">
    <location>
        <position position="434"/>
    </location>
</feature>
<dbReference type="STRING" id="1073089.A0A1L9S2S9"/>
<dbReference type="Gene3D" id="3.40.50.1820">
    <property type="entry name" value="alpha/beta hydrolase"/>
    <property type="match status" value="1"/>
</dbReference>
<dbReference type="GO" id="GO:0009092">
    <property type="term" value="P:homoserine metabolic process"/>
    <property type="evidence" value="ECO:0007669"/>
    <property type="project" value="TreeGrafter"/>
</dbReference>
<evidence type="ECO:0000313" key="6">
    <source>
        <dbReference type="EMBL" id="OJJ41449.1"/>
    </source>
</evidence>
<dbReference type="PANTHER" id="PTHR32268">
    <property type="entry name" value="HOMOSERINE O-ACETYLTRANSFERASE"/>
    <property type="match status" value="1"/>
</dbReference>
<evidence type="ECO:0000313" key="7">
    <source>
        <dbReference type="Proteomes" id="UP000184383"/>
    </source>
</evidence>
<evidence type="ECO:0000256" key="2">
    <source>
        <dbReference type="ARBA" id="ARBA00022679"/>
    </source>
</evidence>
<keyword evidence="2" id="KW-0808">Transferase</keyword>
<evidence type="ECO:0000256" key="3">
    <source>
        <dbReference type="PIRSR" id="PIRSR000443-1"/>
    </source>
</evidence>
<feature type="domain" description="AB hydrolase-1" evidence="5">
    <location>
        <begin position="66"/>
        <end position="438"/>
    </location>
</feature>
<dbReference type="PIRSF" id="PIRSF000443">
    <property type="entry name" value="Homoser_Ac_trans"/>
    <property type="match status" value="1"/>
</dbReference>
<dbReference type="VEuPathDB" id="FungiDB:ASPWEDRAFT_23538"/>
<dbReference type="EMBL" id="KV878209">
    <property type="protein sequence ID" value="OJJ41449.1"/>
    <property type="molecule type" value="Genomic_DNA"/>
</dbReference>